<dbReference type="RefSeq" id="WP_330932165.1">
    <property type="nucleotide sequence ID" value="NZ_CP119075.1"/>
</dbReference>
<dbReference type="AlphaFoldDB" id="A0AAF0CNU2"/>
<dbReference type="Proteomes" id="UP001218638">
    <property type="component" value="Chromosome"/>
</dbReference>
<sequence>MSSPSQVPETLLTDFTVDVPRAEYHRLLGYPPGHQPDERIDALIHLTTAWYATHGEPWIYLREATLDLSDDRLVIDGVTFNSPKLHAHLREAGATRVMLAAVGAGSAIADRSANLWRDQKPDEYFFAEVYGSAVVEHLVASLSGRICDLAEPAGLMAIPHYSPGYAGWDVSEQNRLFDLITGHLGHALPESLEVLSSGMLKPKKSLLGVFGLIERTPEALATPGLIPCERCAFEPCQYRRANYIHAAVALPEPPPLTTNAQYTVARKALGKWADQRLHIDTHDDGRISARFRFEGSTCSNMGHPLAFDYRIVLAPARDAHRVLETACDPAPGDTGYQQQCAYLRDADDTMASIAEPPPILGQPLDAILTWQRETRQSGCYCDATSRAHKWGLALETLHYALSQKPKS</sequence>
<protein>
    <recommendedName>
        <fullName evidence="3">Vitamin B12 dependent methionine synthase</fullName>
    </recommendedName>
</protein>
<dbReference type="KEGG" id="slom:PXH66_22075"/>
<dbReference type="SUPFAM" id="SSF56507">
    <property type="entry name" value="Methionine synthase activation domain-like"/>
    <property type="match status" value="1"/>
</dbReference>
<evidence type="ECO:0000313" key="2">
    <source>
        <dbReference type="Proteomes" id="UP001218638"/>
    </source>
</evidence>
<dbReference type="Gene3D" id="3.40.109.40">
    <property type="match status" value="1"/>
</dbReference>
<keyword evidence="2" id="KW-1185">Reference proteome</keyword>
<accession>A0AAF0CNU2</accession>
<dbReference type="GO" id="GO:0008705">
    <property type="term" value="F:methionine synthase activity"/>
    <property type="evidence" value="ECO:0007669"/>
    <property type="project" value="InterPro"/>
</dbReference>
<dbReference type="InterPro" id="IPR037010">
    <property type="entry name" value="VitB12-dep_Met_synth_activ_sf"/>
</dbReference>
<evidence type="ECO:0000313" key="1">
    <source>
        <dbReference type="EMBL" id="WED65046.1"/>
    </source>
</evidence>
<organism evidence="1 2">
    <name type="scientific">Synoicihabitans lomoniglobus</name>
    <dbReference type="NCBI Taxonomy" id="2909285"/>
    <lineage>
        <taxon>Bacteria</taxon>
        <taxon>Pseudomonadati</taxon>
        <taxon>Verrucomicrobiota</taxon>
        <taxon>Opitutia</taxon>
        <taxon>Opitutales</taxon>
        <taxon>Opitutaceae</taxon>
        <taxon>Synoicihabitans</taxon>
    </lineage>
</organism>
<dbReference type="EMBL" id="CP119075">
    <property type="protein sequence ID" value="WED65046.1"/>
    <property type="molecule type" value="Genomic_DNA"/>
</dbReference>
<gene>
    <name evidence="1" type="ORF">PXH66_22075</name>
</gene>
<proteinExistence type="predicted"/>
<evidence type="ECO:0008006" key="3">
    <source>
        <dbReference type="Google" id="ProtNLM"/>
    </source>
</evidence>
<name>A0AAF0CNU2_9BACT</name>
<reference evidence="1" key="1">
    <citation type="submission" date="2023-03" db="EMBL/GenBank/DDBJ databases">
        <title>Lomoglobus Profundus gen. nov., sp. nov., a novel member of the phylum Verrucomicrobia, isolated from deep-marine sediment of South China Sea.</title>
        <authorList>
            <person name="Ahmad T."/>
            <person name="Ishaq S.E."/>
            <person name="Wang F."/>
        </authorList>
    </citation>
    <scope>NUCLEOTIDE SEQUENCE</scope>
    <source>
        <strain evidence="1">LMO-M01</strain>
    </source>
</reference>